<evidence type="ECO:0000256" key="9">
    <source>
        <dbReference type="ARBA" id="ARBA00036421"/>
    </source>
</evidence>
<comment type="caution">
    <text evidence="19">The sequence shown here is derived from an EMBL/GenBank/DDBJ whole genome shotgun (WGS) entry which is preliminary data.</text>
</comment>
<evidence type="ECO:0000259" key="18">
    <source>
        <dbReference type="Pfam" id="PF07687"/>
    </source>
</evidence>
<comment type="cofactor">
    <cofactor evidence="1">
        <name>Co(2+)</name>
        <dbReference type="ChEBI" id="CHEBI:48828"/>
    </cofactor>
</comment>
<evidence type="ECO:0000256" key="1">
    <source>
        <dbReference type="ARBA" id="ARBA00001941"/>
    </source>
</evidence>
<evidence type="ECO:0000256" key="11">
    <source>
        <dbReference type="ARBA" id="ARBA00044252"/>
    </source>
</evidence>
<reference evidence="19 20" key="1">
    <citation type="journal article" date="2014" name="Int. J. Syst. Evol. Microbiol.">
        <title>Phaeodactylibacter xiamenensis gen. nov., sp. nov., a member of the family Saprospiraceae isolated from the marine alga Phaeodactylum tricornutum.</title>
        <authorList>
            <person name="Chen Z.Jr."/>
            <person name="Lei X."/>
            <person name="Lai Q."/>
            <person name="Li Y."/>
            <person name="Zhang B."/>
            <person name="Zhang J."/>
            <person name="Zhang H."/>
            <person name="Yang L."/>
            <person name="Zheng W."/>
            <person name="Tian Y."/>
            <person name="Yu Z."/>
            <person name="Xu H.Jr."/>
            <person name="Zheng T."/>
        </authorList>
    </citation>
    <scope>NUCLEOTIDE SEQUENCE [LARGE SCALE GENOMIC DNA]</scope>
    <source>
        <strain evidence="19 20">KD52</strain>
    </source>
</reference>
<dbReference type="GO" id="GO:0005829">
    <property type="term" value="C:cytosol"/>
    <property type="evidence" value="ECO:0007669"/>
    <property type="project" value="TreeGrafter"/>
</dbReference>
<dbReference type="NCBIfam" id="TIGR01893">
    <property type="entry name" value="aa-his-dipept"/>
    <property type="match status" value="1"/>
</dbReference>
<sequence>MSQIPTLSLEPKPIWKNFEALNAVPRPSKKEDRVIAFMRAFGESLKLPTLVDELGNVVIKKPATPGMENRPTVILQSHLDMVHQKNAGTDFDFNTEGIRSTIQGEWVTAEGTTLGADNGIGVAAIMAVLEADDLKHPPIEALFTIDEETGMTGAKGLDASMLEGSILLNLDSEEDDELTIGCAGGIDSNTQMDYMEEAPPVNSTALQLTVRGLKGGHSGMDIHKGRANANKLMNRLLYKTGEPYGLRIASIDGGSLRNAIPRESVAIVVVPNGHLTAFLEAFEARRREMLSEFAAIEPGMTIEQAETTLPEKVMRLEDQEKVLAALYAVPNGVWRMSPDIPNLVETSSSLARVIVKDGSFVTQSLQRSSIESGKHDVAAAVRAAFEAAGATVVNDGDYPGWAPDADSKIMRTMEGLYKDLFDDAPKVSACHAGLECGILSQHMPELDMISFGPTIHHAHSPDEQVHIASVQKFWRYLVGALERI</sequence>
<evidence type="ECO:0000256" key="8">
    <source>
        <dbReference type="ARBA" id="ARBA00023285"/>
    </source>
</evidence>
<name>A0A098S2P5_9BACT</name>
<dbReference type="EC" id="3.4.13.18" evidence="10"/>
<dbReference type="CDD" id="cd03890">
    <property type="entry name" value="M20_pepD"/>
    <property type="match status" value="1"/>
</dbReference>
<evidence type="ECO:0000256" key="5">
    <source>
        <dbReference type="ARBA" id="ARBA00022801"/>
    </source>
</evidence>
<accession>A0A098S2P5</accession>
<dbReference type="InterPro" id="IPR011650">
    <property type="entry name" value="Peptidase_M20_dimer"/>
</dbReference>
<dbReference type="Gene3D" id="3.40.630.10">
    <property type="entry name" value="Zn peptidases"/>
    <property type="match status" value="2"/>
</dbReference>
<dbReference type="SUPFAM" id="SSF53187">
    <property type="entry name" value="Zn-dependent exopeptidases"/>
    <property type="match status" value="1"/>
</dbReference>
<keyword evidence="8" id="KW-0170">Cobalt</keyword>
<evidence type="ECO:0000256" key="2">
    <source>
        <dbReference type="ARBA" id="ARBA00001947"/>
    </source>
</evidence>
<feature type="domain" description="Peptidase M20 dimerisation" evidence="18">
    <location>
        <begin position="210"/>
        <end position="284"/>
    </location>
</feature>
<comment type="catalytic activity">
    <reaction evidence="9">
        <text>Hydrolysis of dipeptides, preferentially hydrophobic dipeptides including prolyl amino acids.</text>
        <dbReference type="EC" id="3.4.13.18"/>
    </reaction>
</comment>
<dbReference type="FunFam" id="3.40.630.10:FF:000018">
    <property type="entry name" value="Aminoacyl-histidine dipeptidase PepD"/>
    <property type="match status" value="1"/>
</dbReference>
<keyword evidence="7" id="KW-0482">Metalloprotease</keyword>
<evidence type="ECO:0000256" key="6">
    <source>
        <dbReference type="ARBA" id="ARBA00022833"/>
    </source>
</evidence>
<dbReference type="AlphaFoldDB" id="A0A098S2P5"/>
<dbReference type="GO" id="GO:0006508">
    <property type="term" value="P:proteolysis"/>
    <property type="evidence" value="ECO:0007669"/>
    <property type="project" value="UniProtKB-KW"/>
</dbReference>
<dbReference type="InterPro" id="IPR002933">
    <property type="entry name" value="Peptidase_M20"/>
</dbReference>
<dbReference type="OrthoDB" id="9773892at2"/>
<dbReference type="Pfam" id="PF07687">
    <property type="entry name" value="M20_dimer"/>
    <property type="match status" value="1"/>
</dbReference>
<dbReference type="InterPro" id="IPR001160">
    <property type="entry name" value="Peptidase_M20C"/>
</dbReference>
<evidence type="ECO:0000256" key="15">
    <source>
        <dbReference type="ARBA" id="ARBA00076004"/>
    </source>
</evidence>
<evidence type="ECO:0000256" key="10">
    <source>
        <dbReference type="ARBA" id="ARBA00038976"/>
    </source>
</evidence>
<dbReference type="Proteomes" id="UP000029736">
    <property type="component" value="Unassembled WGS sequence"/>
</dbReference>
<dbReference type="Pfam" id="PF01546">
    <property type="entry name" value="Peptidase_M20"/>
    <property type="match status" value="1"/>
</dbReference>
<comment type="cofactor">
    <cofactor evidence="2">
        <name>Zn(2+)</name>
        <dbReference type="ChEBI" id="CHEBI:29105"/>
    </cofactor>
</comment>
<keyword evidence="3" id="KW-0645">Protease</keyword>
<proteinExistence type="inferred from homology"/>
<dbReference type="PIRSF" id="PIRSF016599">
    <property type="entry name" value="Xaa-His_dipept"/>
    <property type="match status" value="1"/>
</dbReference>
<evidence type="ECO:0000256" key="7">
    <source>
        <dbReference type="ARBA" id="ARBA00023049"/>
    </source>
</evidence>
<keyword evidence="5" id="KW-0378">Hydrolase</keyword>
<dbReference type="FunFam" id="3.40.630.10:FF:000015">
    <property type="entry name" value="Aminoacyl-histidine dipeptidase PepD"/>
    <property type="match status" value="1"/>
</dbReference>
<evidence type="ECO:0000256" key="14">
    <source>
        <dbReference type="ARBA" id="ARBA00075285"/>
    </source>
</evidence>
<evidence type="ECO:0000256" key="12">
    <source>
        <dbReference type="ARBA" id="ARBA00061423"/>
    </source>
</evidence>
<organism evidence="19 20">
    <name type="scientific">Phaeodactylibacter xiamenensis</name>
    <dbReference type="NCBI Taxonomy" id="1524460"/>
    <lineage>
        <taxon>Bacteria</taxon>
        <taxon>Pseudomonadati</taxon>
        <taxon>Bacteroidota</taxon>
        <taxon>Saprospiria</taxon>
        <taxon>Saprospirales</taxon>
        <taxon>Haliscomenobacteraceae</taxon>
        <taxon>Phaeodactylibacter</taxon>
    </lineage>
</organism>
<evidence type="ECO:0000313" key="19">
    <source>
        <dbReference type="EMBL" id="KGE86390.1"/>
    </source>
</evidence>
<dbReference type="STRING" id="1524460.IX84_21585"/>
<dbReference type="GO" id="GO:0070573">
    <property type="term" value="F:metallodipeptidase activity"/>
    <property type="evidence" value="ECO:0007669"/>
    <property type="project" value="TreeGrafter"/>
</dbReference>
<evidence type="ECO:0000256" key="3">
    <source>
        <dbReference type="ARBA" id="ARBA00022670"/>
    </source>
</evidence>
<dbReference type="PANTHER" id="PTHR43501:SF1">
    <property type="entry name" value="CYTOSOL NON-SPECIFIC DIPEPTIDASE"/>
    <property type="match status" value="1"/>
</dbReference>
<keyword evidence="20" id="KW-1185">Reference proteome</keyword>
<gene>
    <name evidence="19" type="ORF">IX84_21585</name>
</gene>
<keyword evidence="6" id="KW-0862">Zinc</keyword>
<evidence type="ECO:0000256" key="13">
    <source>
        <dbReference type="ARBA" id="ARBA00071271"/>
    </source>
</evidence>
<dbReference type="PRINTS" id="PR00934">
    <property type="entry name" value="XHISDIPTASE"/>
</dbReference>
<keyword evidence="4" id="KW-0479">Metal-binding</keyword>
<dbReference type="GO" id="GO:0046872">
    <property type="term" value="F:metal ion binding"/>
    <property type="evidence" value="ECO:0007669"/>
    <property type="project" value="UniProtKB-KW"/>
</dbReference>
<dbReference type="EMBL" id="JPOS01000079">
    <property type="protein sequence ID" value="KGE86390.1"/>
    <property type="molecule type" value="Genomic_DNA"/>
</dbReference>
<dbReference type="PANTHER" id="PTHR43501">
    <property type="entry name" value="CYTOSOL NON-SPECIFIC DIPEPTIDASE"/>
    <property type="match status" value="1"/>
</dbReference>
<evidence type="ECO:0000256" key="4">
    <source>
        <dbReference type="ARBA" id="ARBA00022723"/>
    </source>
</evidence>
<evidence type="ECO:0000256" key="17">
    <source>
        <dbReference type="ARBA" id="ARBA00078074"/>
    </source>
</evidence>
<protein>
    <recommendedName>
        <fullName evidence="13">Cytosol non-specific dipeptidase</fullName>
        <ecNumber evidence="10">3.4.13.18</ecNumber>
    </recommendedName>
    <alternativeName>
        <fullName evidence="16">Aminoacyl-histidine dipeptidase</fullName>
    </alternativeName>
    <alternativeName>
        <fullName evidence="15">Beta-alanyl-histidine dipeptidase</fullName>
    </alternativeName>
    <alternativeName>
        <fullName evidence="14">Carnosinase</fullName>
    </alternativeName>
    <alternativeName>
        <fullName evidence="11">Peptidase D</fullName>
    </alternativeName>
    <alternativeName>
        <fullName evidence="17">Xaa-His dipeptidase</fullName>
    </alternativeName>
</protein>
<evidence type="ECO:0000256" key="16">
    <source>
        <dbReference type="ARBA" id="ARBA00077688"/>
    </source>
</evidence>
<comment type="similarity">
    <text evidence="12">Belongs to the peptidase M20C family.</text>
</comment>
<evidence type="ECO:0000313" key="20">
    <source>
        <dbReference type="Proteomes" id="UP000029736"/>
    </source>
</evidence>